<organism evidence="1 2">
    <name type="scientific">Bauhinia variegata</name>
    <name type="common">Purple orchid tree</name>
    <name type="synonym">Phanera variegata</name>
    <dbReference type="NCBI Taxonomy" id="167791"/>
    <lineage>
        <taxon>Eukaryota</taxon>
        <taxon>Viridiplantae</taxon>
        <taxon>Streptophyta</taxon>
        <taxon>Embryophyta</taxon>
        <taxon>Tracheophyta</taxon>
        <taxon>Spermatophyta</taxon>
        <taxon>Magnoliopsida</taxon>
        <taxon>eudicotyledons</taxon>
        <taxon>Gunneridae</taxon>
        <taxon>Pentapetalae</taxon>
        <taxon>rosids</taxon>
        <taxon>fabids</taxon>
        <taxon>Fabales</taxon>
        <taxon>Fabaceae</taxon>
        <taxon>Cercidoideae</taxon>
        <taxon>Cercideae</taxon>
        <taxon>Bauhiniinae</taxon>
        <taxon>Bauhinia</taxon>
    </lineage>
</organism>
<dbReference type="EMBL" id="CM039432">
    <property type="protein sequence ID" value="KAI4333440.1"/>
    <property type="molecule type" value="Genomic_DNA"/>
</dbReference>
<proteinExistence type="predicted"/>
<dbReference type="Proteomes" id="UP000828941">
    <property type="component" value="Chromosome 7"/>
</dbReference>
<reference evidence="1 2" key="1">
    <citation type="journal article" date="2022" name="DNA Res.">
        <title>Chromosomal-level genome assembly of the orchid tree Bauhinia variegata (Leguminosae; Cercidoideae) supports the allotetraploid origin hypothesis of Bauhinia.</title>
        <authorList>
            <person name="Zhong Y."/>
            <person name="Chen Y."/>
            <person name="Zheng D."/>
            <person name="Pang J."/>
            <person name="Liu Y."/>
            <person name="Luo S."/>
            <person name="Meng S."/>
            <person name="Qian L."/>
            <person name="Wei D."/>
            <person name="Dai S."/>
            <person name="Zhou R."/>
        </authorList>
    </citation>
    <scope>NUCLEOTIDE SEQUENCE [LARGE SCALE GENOMIC DNA]</scope>
    <source>
        <strain evidence="1">BV-YZ2020</strain>
    </source>
</reference>
<protein>
    <submittedName>
        <fullName evidence="1">Uncharacterized protein</fullName>
    </submittedName>
</protein>
<gene>
    <name evidence="1" type="ORF">L6164_018255</name>
</gene>
<name>A0ACB9NFE0_BAUVA</name>
<sequence>MGSPSSTLLEMRAQLFTKAFSCCLRSVPNNEEPGRLSSSPDEEQERISVWPHQQEERINVLPDEEQDRISGFPDEILSHVVSFLSINEAVRTSVLSKRWIDIWRHIPNLHFDERSFLNSKMDRNKYHYLENILGELRFPIIHSFVFSGFPDFRYRTLVNSWIPSILERKRVQKLDIYYPARGIKLSSKLFNCNTLIEINLHLKGCFLNVHTSLHHPNLQILRLTGFVFKNCTSSSSEALLDFPHVKVFNLKECTCSNVQKLRINIPRAKSFVFDQPHCISFNYHWNINNYFIELCAPSLTKFTLSLCTSPLPTFIPPHPSSVQSASIEPYLSFVLKKLYHPLPLPDPIHSLESEILQVIQTVKYLKLSLQVMWTLRLGGSNAMDNLPTFKNLVHLRVEGTVGFEALWHLLRKTPVVETLVCDKVYSSTLVLPPEVPSCFESHLKRVTLSTIEAIDWHDVVRGLAKYVLKNAKVLEQMTINLARYCATKDVHGKQIEEELLKSPRGCPHVEVQALVLGGSINLMPNLPTFKNLVHLRVQPIVSYGTLRGSAPCFESHLKRVTLSTIKWQDEVRVLAKFVLRNAKASEQMTLSLMKGYTAEAPIKEEVKKGIIEIARRLSSGKSQGFQLA</sequence>
<accession>A0ACB9NFE0</accession>
<evidence type="ECO:0000313" key="1">
    <source>
        <dbReference type="EMBL" id="KAI4333440.1"/>
    </source>
</evidence>
<evidence type="ECO:0000313" key="2">
    <source>
        <dbReference type="Proteomes" id="UP000828941"/>
    </source>
</evidence>
<comment type="caution">
    <text evidence="1">The sequence shown here is derived from an EMBL/GenBank/DDBJ whole genome shotgun (WGS) entry which is preliminary data.</text>
</comment>
<keyword evidence="2" id="KW-1185">Reference proteome</keyword>